<dbReference type="EMBL" id="JAFBDT010000002">
    <property type="protein sequence ID" value="MBM7560991.1"/>
    <property type="molecule type" value="Genomic_DNA"/>
</dbReference>
<keyword evidence="2" id="KW-1185">Reference proteome</keyword>
<dbReference type="Proteomes" id="UP000767854">
    <property type="component" value="Unassembled WGS sequence"/>
</dbReference>
<name>A0ABS2MNL4_9FIRM</name>
<evidence type="ECO:0000313" key="1">
    <source>
        <dbReference type="EMBL" id="MBM7560991.1"/>
    </source>
</evidence>
<sequence>MFRVIEVARMLGVSKVTVYKKINRNKKILKPHIHVRSNITYVDEEGVQIIKDTIESAPNSSFFPGQDVIDLKNQSIQDLTYVIEFLNRQIQSKKEQVSKKDDFIEQLRTLSKSNRGRHQYLENKIKEMNIGG</sequence>
<evidence type="ECO:0000313" key="2">
    <source>
        <dbReference type="Proteomes" id="UP000767854"/>
    </source>
</evidence>
<organism evidence="1 2">
    <name type="scientific">Fusibacter tunisiensis</name>
    <dbReference type="NCBI Taxonomy" id="1008308"/>
    <lineage>
        <taxon>Bacteria</taxon>
        <taxon>Bacillati</taxon>
        <taxon>Bacillota</taxon>
        <taxon>Clostridia</taxon>
        <taxon>Eubacteriales</taxon>
        <taxon>Eubacteriales Family XII. Incertae Sedis</taxon>
        <taxon>Fusibacter</taxon>
    </lineage>
</organism>
<evidence type="ECO:0008006" key="3">
    <source>
        <dbReference type="Google" id="ProtNLM"/>
    </source>
</evidence>
<comment type="caution">
    <text evidence="1">The sequence shown here is derived from an EMBL/GenBank/DDBJ whole genome shotgun (WGS) entry which is preliminary data.</text>
</comment>
<dbReference type="RefSeq" id="WP_204661903.1">
    <property type="nucleotide sequence ID" value="NZ_JAFBDT010000002.1"/>
</dbReference>
<protein>
    <recommendedName>
        <fullName evidence="3">DNA-binding protein</fullName>
    </recommendedName>
</protein>
<reference evidence="1 2" key="1">
    <citation type="submission" date="2021-01" db="EMBL/GenBank/DDBJ databases">
        <title>Genomic Encyclopedia of Type Strains, Phase IV (KMG-IV): sequencing the most valuable type-strain genomes for metagenomic binning, comparative biology and taxonomic classification.</title>
        <authorList>
            <person name="Goeker M."/>
        </authorList>
    </citation>
    <scope>NUCLEOTIDE SEQUENCE [LARGE SCALE GENOMIC DNA]</scope>
    <source>
        <strain evidence="1 2">DSM 24436</strain>
    </source>
</reference>
<proteinExistence type="predicted"/>
<accession>A0ABS2MNL4</accession>
<gene>
    <name evidence="1" type="ORF">JOC49_000505</name>
</gene>